<name>A0A934RU68_9BACT</name>
<protein>
    <submittedName>
        <fullName evidence="1">Uncharacterized protein</fullName>
    </submittedName>
</protein>
<dbReference type="RefSeq" id="WP_200354693.1">
    <property type="nucleotide sequence ID" value="NZ_JAENIL010000009.1"/>
</dbReference>
<comment type="caution">
    <text evidence="1">The sequence shown here is derived from an EMBL/GenBank/DDBJ whole genome shotgun (WGS) entry which is preliminary data.</text>
</comment>
<gene>
    <name evidence="1" type="ORF">JIN87_06315</name>
</gene>
<proteinExistence type="predicted"/>
<dbReference type="AlphaFoldDB" id="A0A934RU68"/>
<dbReference type="Proteomes" id="UP000617628">
    <property type="component" value="Unassembled WGS sequence"/>
</dbReference>
<evidence type="ECO:0000313" key="1">
    <source>
        <dbReference type="EMBL" id="MBK1876476.1"/>
    </source>
</evidence>
<reference evidence="1" key="1">
    <citation type="submission" date="2021-01" db="EMBL/GenBank/DDBJ databases">
        <title>Modified the classification status of verrucomicrobia.</title>
        <authorList>
            <person name="Feng X."/>
        </authorList>
    </citation>
    <scope>NUCLEOTIDE SEQUENCE</scope>
    <source>
        <strain evidence="1">KCTC 13126</strain>
    </source>
</reference>
<evidence type="ECO:0000313" key="2">
    <source>
        <dbReference type="Proteomes" id="UP000617628"/>
    </source>
</evidence>
<sequence length="499" mass="54980">MKTSQLALLLIGATAIGFGVGRFSSPKSENTESQAIENQATRITSAQEIQDQTKSSILPVIVPASGPQPLKSVDDILASESIVDAISHFDRHLENLSTDKAFSVLERLQSMPASRKKSILMNRLFHKWGQTDGAVAFETAQALEGRDRLRYLGEAAAGWSTTDIVASWDALMIASNEGALQQLPLGPMLHEVAKQDISLAMTLMSEAGGTNAGYNRFKSILRAAEENGQFGDVFNELVFNDDVPNKERYVRSLFEEWGKSDLNTPFQMLNSLGDDPLSNQAMAGIMRGWATIDGQGAFSYALANSNDPIVARSLPMIAKELVKSSTAEEMSTLFSEIKDVDQQNSIAKTIIGDLANADPHSAFEWASQLQDEKTRANSIARVIGTYAKNDYEGARDYYLTLDDPSTQLQAVTGLTYSQFRETKNINLSETFELIDAIDDADSREKAIERVAGIAKSLKKRDSIEFTDEYITMIEGRDDLSRSKKDKLIKPLLPNKKKKK</sequence>
<keyword evidence="2" id="KW-1185">Reference proteome</keyword>
<dbReference type="EMBL" id="JAENIL010000009">
    <property type="protein sequence ID" value="MBK1876476.1"/>
    <property type="molecule type" value="Genomic_DNA"/>
</dbReference>
<accession>A0A934RU68</accession>
<organism evidence="1 2">
    <name type="scientific">Pelagicoccus mobilis</name>
    <dbReference type="NCBI Taxonomy" id="415221"/>
    <lineage>
        <taxon>Bacteria</taxon>
        <taxon>Pseudomonadati</taxon>
        <taxon>Verrucomicrobiota</taxon>
        <taxon>Opitutia</taxon>
        <taxon>Puniceicoccales</taxon>
        <taxon>Pelagicoccaceae</taxon>
        <taxon>Pelagicoccus</taxon>
    </lineage>
</organism>